<organism evidence="1 2">
    <name type="scientific">Amycolatopsis speibonae</name>
    <dbReference type="NCBI Taxonomy" id="1450224"/>
    <lineage>
        <taxon>Bacteria</taxon>
        <taxon>Bacillati</taxon>
        <taxon>Actinomycetota</taxon>
        <taxon>Actinomycetes</taxon>
        <taxon>Pseudonocardiales</taxon>
        <taxon>Pseudonocardiaceae</taxon>
        <taxon>Amycolatopsis</taxon>
    </lineage>
</organism>
<gene>
    <name evidence="1" type="ORF">ACFOSH_43355</name>
</gene>
<keyword evidence="2" id="KW-1185">Reference proteome</keyword>
<comment type="caution">
    <text evidence="1">The sequence shown here is derived from an EMBL/GenBank/DDBJ whole genome shotgun (WGS) entry which is preliminary data.</text>
</comment>
<proteinExistence type="predicted"/>
<evidence type="ECO:0000313" key="2">
    <source>
        <dbReference type="Proteomes" id="UP001595645"/>
    </source>
</evidence>
<accession>A0ABV7PFI1</accession>
<dbReference type="Proteomes" id="UP001595645">
    <property type="component" value="Unassembled WGS sequence"/>
</dbReference>
<sequence length="66" mass="7585">MSDMYEFIDAEKEATEQGEKKYTVINMCVWLVVSTSGYYEWRERPDSATARRRAGLAVLVTAIFEA</sequence>
<protein>
    <recommendedName>
        <fullName evidence="3">Transposase</fullName>
    </recommendedName>
</protein>
<evidence type="ECO:0000313" key="1">
    <source>
        <dbReference type="EMBL" id="MFC3456301.1"/>
    </source>
</evidence>
<dbReference type="EMBL" id="JBHRWK010000160">
    <property type="protein sequence ID" value="MFC3456301.1"/>
    <property type="molecule type" value="Genomic_DNA"/>
</dbReference>
<feature type="non-terminal residue" evidence="1">
    <location>
        <position position="66"/>
    </location>
</feature>
<name>A0ABV7PFI1_9PSEU</name>
<reference evidence="2" key="1">
    <citation type="journal article" date="2019" name="Int. J. Syst. Evol. Microbiol.">
        <title>The Global Catalogue of Microorganisms (GCM) 10K type strain sequencing project: providing services to taxonomists for standard genome sequencing and annotation.</title>
        <authorList>
            <consortium name="The Broad Institute Genomics Platform"/>
            <consortium name="The Broad Institute Genome Sequencing Center for Infectious Disease"/>
            <person name="Wu L."/>
            <person name="Ma J."/>
        </authorList>
    </citation>
    <scope>NUCLEOTIDE SEQUENCE [LARGE SCALE GENOMIC DNA]</scope>
    <source>
        <strain evidence="2">CGMCC 4.7676</strain>
    </source>
</reference>
<evidence type="ECO:0008006" key="3">
    <source>
        <dbReference type="Google" id="ProtNLM"/>
    </source>
</evidence>